<dbReference type="InterPro" id="IPR029063">
    <property type="entry name" value="SAM-dependent_MTases_sf"/>
</dbReference>
<accession>A0ABY8C5S1</accession>
<evidence type="ECO:0000259" key="1">
    <source>
        <dbReference type="Pfam" id="PF01728"/>
    </source>
</evidence>
<sequence>MDIANRNIIAVISQSDYAEQAYQQARNILLENSLVANVTLVHCLNRQKSAARAITVLAVSLNRNVSRETFRESVLLSLVNDVAKSCFILQVLQPAAFQENLPSTELSDYILQFISFNNCANVHYINCRTDLKHAEYHDFQSKLEKKGIIVSNNFPDETTPWLIYKENCCLIGSEICTISNSRSDYLLDLWPSVKAKSTGAATSSASSSATAKGEVEVEIAQITRATYKITELFARLSCLNNLSTISKNEQSGQVLPYTHIKSDNKHLTRSFFQSLTVWQSASPVAVDLGAAPGGWTQFLLNRGYKVLAIDPEALKIPQQANLLHFQGFSDQFCQLLLQNQSNNHQNFPLIDLLVNDMKLTPRQSLTLTAELSPFVKKNAFICLTLKLLNEPKIAKQLSSIKNCLADKFSDYKLVYFRQLACNRQEITAVLQKLV</sequence>
<dbReference type="InterPro" id="IPR002877">
    <property type="entry name" value="RNA_MeTrfase_FtsJ_dom"/>
</dbReference>
<gene>
    <name evidence="2" type="ORF">PYS61_01895</name>
</gene>
<dbReference type="RefSeq" id="WP_315571994.1">
    <property type="nucleotide sequence ID" value="NZ_CP118868.1"/>
</dbReference>
<dbReference type="SUPFAM" id="SSF53335">
    <property type="entry name" value="S-adenosyl-L-methionine-dependent methyltransferases"/>
    <property type="match status" value="1"/>
</dbReference>
<dbReference type="GO" id="GO:0008168">
    <property type="term" value="F:methyltransferase activity"/>
    <property type="evidence" value="ECO:0007669"/>
    <property type="project" value="UniProtKB-KW"/>
</dbReference>
<evidence type="ECO:0000313" key="3">
    <source>
        <dbReference type="Proteomes" id="UP001220478"/>
    </source>
</evidence>
<dbReference type="GO" id="GO:0032259">
    <property type="term" value="P:methylation"/>
    <property type="evidence" value="ECO:0007669"/>
    <property type="project" value="UniProtKB-KW"/>
</dbReference>
<keyword evidence="2" id="KW-0489">Methyltransferase</keyword>
<proteinExistence type="predicted"/>
<keyword evidence="3" id="KW-1185">Reference proteome</keyword>
<organism evidence="2 3">
    <name type="scientific">Amygdalobacter indicium</name>
    <dbReference type="NCBI Taxonomy" id="3029272"/>
    <lineage>
        <taxon>Bacteria</taxon>
        <taxon>Bacillati</taxon>
        <taxon>Bacillota</taxon>
        <taxon>Clostridia</taxon>
        <taxon>Eubacteriales</taxon>
        <taxon>Oscillospiraceae</taxon>
        <taxon>Amygdalobacter</taxon>
    </lineage>
</organism>
<dbReference type="EMBL" id="CP118868">
    <property type="protein sequence ID" value="WEG35946.1"/>
    <property type="molecule type" value="Genomic_DNA"/>
</dbReference>
<dbReference type="Pfam" id="PF01728">
    <property type="entry name" value="FtsJ"/>
    <property type="match status" value="1"/>
</dbReference>
<dbReference type="Gene3D" id="3.40.50.150">
    <property type="entry name" value="Vaccinia Virus protein VP39"/>
    <property type="match status" value="1"/>
</dbReference>
<feature type="domain" description="Ribosomal RNA methyltransferase FtsJ" evidence="1">
    <location>
        <begin position="284"/>
        <end position="358"/>
    </location>
</feature>
<reference evidence="2 3" key="1">
    <citation type="submission" date="2023-02" db="EMBL/GenBank/DDBJ databases">
        <title>Novel Oscillospiraceae bacterial genomes.</title>
        <authorList>
            <person name="Srinivasan S."/>
            <person name="Austin M.N."/>
            <person name="Fiedler T.L."/>
            <person name="Strenk S.M."/>
            <person name="Agnew K.J."/>
            <person name="Nagana Gowda G.A."/>
            <person name="Raftery D."/>
            <person name="Beamer M.A."/>
            <person name="Achilles S.L."/>
            <person name="Wiesenfeld H.C."/>
            <person name="Fredricks D.N."/>
            <person name="Hillier S.L."/>
        </authorList>
    </citation>
    <scope>NUCLEOTIDE SEQUENCE [LARGE SCALE GENOMIC DNA]</scope>
    <source>
        <strain evidence="2 3">CHIC02 1186E3-8</strain>
    </source>
</reference>
<dbReference type="PANTHER" id="PTHR37524:SF2">
    <property type="entry name" value="RIBOSOMAL RNA METHYLTRANSFERASE FTSJ DOMAIN-CONTAINING PROTEIN"/>
    <property type="match status" value="1"/>
</dbReference>
<keyword evidence="2" id="KW-0808">Transferase</keyword>
<dbReference type="Proteomes" id="UP001220478">
    <property type="component" value="Chromosome"/>
</dbReference>
<dbReference type="PANTHER" id="PTHR37524">
    <property type="entry name" value="RIBOSOMAL RNA LARGE SUBUNIT METHYLTRANSFERASE M"/>
    <property type="match status" value="1"/>
</dbReference>
<protein>
    <submittedName>
        <fullName evidence="2">SAM-dependent methyltransferase</fullName>
    </submittedName>
</protein>
<evidence type="ECO:0000313" key="2">
    <source>
        <dbReference type="EMBL" id="WEG35946.1"/>
    </source>
</evidence>
<name>A0ABY8C5S1_9FIRM</name>